<dbReference type="GO" id="GO:0140469">
    <property type="term" value="P:GCN2-mediated signaling"/>
    <property type="evidence" value="ECO:0007669"/>
    <property type="project" value="TreeGrafter"/>
</dbReference>
<dbReference type="OrthoDB" id="69641at2759"/>
<dbReference type="Pfam" id="PF01205">
    <property type="entry name" value="Impact_N"/>
    <property type="match status" value="2"/>
</dbReference>
<feature type="domain" description="Impact N-terminal" evidence="8">
    <location>
        <begin position="372"/>
        <end position="455"/>
    </location>
</feature>
<feature type="region of interest" description="Disordered" evidence="7">
    <location>
        <begin position="333"/>
        <end position="393"/>
    </location>
</feature>
<dbReference type="GO" id="GO:0006446">
    <property type="term" value="P:regulation of translational initiation"/>
    <property type="evidence" value="ECO:0007669"/>
    <property type="project" value="TreeGrafter"/>
</dbReference>
<evidence type="ECO:0000256" key="4">
    <source>
        <dbReference type="ARBA" id="ARBA00022491"/>
    </source>
</evidence>
<dbReference type="Pfam" id="PF05773">
    <property type="entry name" value="RWD"/>
    <property type="match status" value="1"/>
</dbReference>
<evidence type="ECO:0000256" key="3">
    <source>
        <dbReference type="ARBA" id="ARBA00022490"/>
    </source>
</evidence>
<sequence length="482" mass="52450">MFPPVPRWSPPPFSPCDCPAASQASAASSGLSEAAAEELEALRSIYGEDEIRFHPCCRLVQVRTETTRSRVRDDAGSLLTQGACSGEAQPDCEDDDKPFWFLLQLFLPVGYLDPDFQSPACLVHTPWEQPREALQRMQNQLLALQGEALSSGNPGLFDIVECVRSYLPLPPPEVCTVAPRERREGMEEDLTRKRPADAGDGLDDADSKATGTEALDSQLSSAALAAKREGTTRDSRPTPNLAWSPGRSISLYIGSTVTVHKSRFIGVCAAVRTAEEVQAVYQQVKQMHFGATHHIMAYSFLQKVTRRGRGAPQKKENCPASCGAREQDVHSPSARLCASRVSSPAAAGAEEEERTPGEAPGGTSDAVRTKRNRARRSEKDAERKGGNAEISKEDTFIENCDHDSDGETGAGRKLQQLLYNLKAKNVILIVTRWYGGIHLGPDRFRVIASVGRQALDASGLLEQKDPAKKEANPKKASSKGEK</sequence>
<reference evidence="10 11" key="1">
    <citation type="submission" date="2014-02" db="EMBL/GenBank/DDBJ databases">
        <authorList>
            <person name="Sibley D."/>
            <person name="Venepally P."/>
            <person name="Karamycheva S."/>
            <person name="Hadjithomas M."/>
            <person name="Khan A."/>
            <person name="Brunk B."/>
            <person name="Roos D."/>
            <person name="Caler E."/>
            <person name="Lorenzi H."/>
        </authorList>
    </citation>
    <scope>NUCLEOTIDE SEQUENCE [LARGE SCALE GENOMIC DNA]</scope>
    <source>
        <strain evidence="10 11">GAB2-2007-GAL-DOM2</strain>
    </source>
</reference>
<feature type="compositionally biased region" description="Basic and acidic residues" evidence="7">
    <location>
        <begin position="375"/>
        <end position="393"/>
    </location>
</feature>
<gene>
    <name evidence="10" type="ORF">TGDOM2_312350</name>
</gene>
<organism evidence="10 11">
    <name type="scientific">Toxoplasma gondii GAB2-2007-GAL-DOM2</name>
    <dbReference type="NCBI Taxonomy" id="1130820"/>
    <lineage>
        <taxon>Eukaryota</taxon>
        <taxon>Sar</taxon>
        <taxon>Alveolata</taxon>
        <taxon>Apicomplexa</taxon>
        <taxon>Conoidasida</taxon>
        <taxon>Coccidia</taxon>
        <taxon>Eucoccidiorida</taxon>
        <taxon>Eimeriorina</taxon>
        <taxon>Sarcocystidae</taxon>
        <taxon>Toxoplasma</taxon>
    </lineage>
</organism>
<feature type="compositionally biased region" description="Basic and acidic residues" evidence="7">
    <location>
        <begin position="462"/>
        <end position="482"/>
    </location>
</feature>
<comment type="subcellular location">
    <subcellularLocation>
        <location evidence="1">Cytoplasm</location>
    </subcellularLocation>
</comment>
<evidence type="ECO:0000256" key="6">
    <source>
        <dbReference type="ARBA" id="ARBA00023016"/>
    </source>
</evidence>
<accession>A0A086KID6</accession>
<evidence type="ECO:0000259" key="8">
    <source>
        <dbReference type="Pfam" id="PF01205"/>
    </source>
</evidence>
<protein>
    <submittedName>
        <fullName evidence="10">Putative IMPACT</fullName>
    </submittedName>
</protein>
<feature type="region of interest" description="Disordered" evidence="7">
    <location>
        <begin position="457"/>
        <end position="482"/>
    </location>
</feature>
<keyword evidence="5" id="KW-0810">Translation regulation</keyword>
<dbReference type="InterPro" id="IPR036956">
    <property type="entry name" value="Impact_N_sf"/>
</dbReference>
<feature type="domain" description="Impact N-terminal" evidence="8">
    <location>
        <begin position="261"/>
        <end position="303"/>
    </location>
</feature>
<feature type="region of interest" description="Disordered" evidence="7">
    <location>
        <begin position="178"/>
        <end position="218"/>
    </location>
</feature>
<dbReference type="AlphaFoldDB" id="A0A086KID6"/>
<evidence type="ECO:0000256" key="2">
    <source>
        <dbReference type="ARBA" id="ARBA00007665"/>
    </source>
</evidence>
<dbReference type="PANTHER" id="PTHR16301">
    <property type="entry name" value="IMPACT-RELATED"/>
    <property type="match status" value="1"/>
</dbReference>
<dbReference type="EMBL" id="AHZU02000452">
    <property type="protein sequence ID" value="KFG44154.1"/>
    <property type="molecule type" value="Genomic_DNA"/>
</dbReference>
<evidence type="ECO:0000313" key="11">
    <source>
        <dbReference type="Proteomes" id="UP000028837"/>
    </source>
</evidence>
<dbReference type="SUPFAM" id="SSF54495">
    <property type="entry name" value="UBC-like"/>
    <property type="match status" value="1"/>
</dbReference>
<dbReference type="GO" id="GO:0005737">
    <property type="term" value="C:cytoplasm"/>
    <property type="evidence" value="ECO:0007669"/>
    <property type="project" value="UniProtKB-SubCell"/>
</dbReference>
<keyword evidence="4" id="KW-0678">Repressor</keyword>
<feature type="domain" description="RWD" evidence="9">
    <location>
        <begin position="34"/>
        <end position="165"/>
    </location>
</feature>
<evidence type="ECO:0000256" key="5">
    <source>
        <dbReference type="ARBA" id="ARBA00022845"/>
    </source>
</evidence>
<dbReference type="InterPro" id="IPR020568">
    <property type="entry name" value="Ribosomal_Su5_D2-typ_SF"/>
</dbReference>
<comment type="similarity">
    <text evidence="2">Belongs to the IMPACT family.</text>
</comment>
<dbReference type="SUPFAM" id="SSF54211">
    <property type="entry name" value="Ribosomal protein S5 domain 2-like"/>
    <property type="match status" value="2"/>
</dbReference>
<evidence type="ECO:0000256" key="1">
    <source>
        <dbReference type="ARBA" id="ARBA00004496"/>
    </source>
</evidence>
<proteinExistence type="inferred from homology"/>
<keyword evidence="6" id="KW-0346">Stress response</keyword>
<evidence type="ECO:0000256" key="7">
    <source>
        <dbReference type="SAM" id="MobiDB-lite"/>
    </source>
</evidence>
<feature type="compositionally biased region" description="Basic and acidic residues" evidence="7">
    <location>
        <begin position="179"/>
        <end position="197"/>
    </location>
</feature>
<evidence type="ECO:0000259" key="9">
    <source>
        <dbReference type="Pfam" id="PF05773"/>
    </source>
</evidence>
<dbReference type="PANTHER" id="PTHR16301:SF25">
    <property type="entry name" value="PROTEIN IMPACT"/>
    <property type="match status" value="1"/>
</dbReference>
<dbReference type="InterPro" id="IPR006575">
    <property type="entry name" value="RWD_dom"/>
</dbReference>
<dbReference type="InterPro" id="IPR001498">
    <property type="entry name" value="Impact_N"/>
</dbReference>
<evidence type="ECO:0000313" key="10">
    <source>
        <dbReference type="EMBL" id="KFG44154.1"/>
    </source>
</evidence>
<dbReference type="Gene3D" id="3.30.230.30">
    <property type="entry name" value="Impact, N-terminal domain"/>
    <property type="match status" value="1"/>
</dbReference>
<dbReference type="InterPro" id="IPR016135">
    <property type="entry name" value="UBQ-conjugating_enzyme/RWD"/>
</dbReference>
<dbReference type="InterPro" id="IPR023582">
    <property type="entry name" value="Impact"/>
</dbReference>
<dbReference type="Gene3D" id="3.10.110.10">
    <property type="entry name" value="Ubiquitin Conjugating Enzyme"/>
    <property type="match status" value="1"/>
</dbReference>
<keyword evidence="3" id="KW-0963">Cytoplasm</keyword>
<dbReference type="VEuPathDB" id="ToxoDB:TGDOM2_312350"/>
<comment type="caution">
    <text evidence="10">The sequence shown here is derived from an EMBL/GenBank/DDBJ whole genome shotgun (WGS) entry which is preliminary data.</text>
</comment>
<name>A0A086KID6_TOXGO</name>
<dbReference type="Proteomes" id="UP000028837">
    <property type="component" value="Unassembled WGS sequence"/>
</dbReference>